<proteinExistence type="predicted"/>
<evidence type="ECO:0000313" key="2">
    <source>
        <dbReference type="Proteomes" id="UP000248483"/>
    </source>
</evidence>
<feature type="compositionally biased region" description="Pro residues" evidence="1">
    <location>
        <begin position="102"/>
        <end position="114"/>
    </location>
</feature>
<dbReference type="RefSeq" id="XP_022438193.2">
    <property type="nucleotide sequence ID" value="XM_022582485.2"/>
</dbReference>
<organism evidence="2 3">
    <name type="scientific">Delphinapterus leucas</name>
    <name type="common">Beluga whale</name>
    <dbReference type="NCBI Taxonomy" id="9749"/>
    <lineage>
        <taxon>Eukaryota</taxon>
        <taxon>Metazoa</taxon>
        <taxon>Chordata</taxon>
        <taxon>Craniata</taxon>
        <taxon>Vertebrata</taxon>
        <taxon>Euteleostomi</taxon>
        <taxon>Mammalia</taxon>
        <taxon>Eutheria</taxon>
        <taxon>Laurasiatheria</taxon>
        <taxon>Artiodactyla</taxon>
        <taxon>Whippomorpha</taxon>
        <taxon>Cetacea</taxon>
        <taxon>Odontoceti</taxon>
        <taxon>Monodontidae</taxon>
        <taxon>Delphinapterus</taxon>
    </lineage>
</organism>
<keyword evidence="2" id="KW-1185">Reference proteome</keyword>
<dbReference type="GeneID" id="111179157"/>
<sequence length="207" mass="21207">MLGEGGDLDSTNSTLIMKTWVGLAQGSSNPAWIPAFLPKRPRPKEPFAFGGGLEGKEGRGREQAGVCKPAARRGELGAPALGRRVRAGDAVALSGPESGDAPSPPLTPPAPPGSAPESLRPGGSDFRRRGGLWGLPGPGRVWSAEAIAGAGGAGQGQGKRDPKPDRRFPSLPLSPAPAAPQSLPKLPVSGRTDCLPRLTLLPTLSEI</sequence>
<reference evidence="3" key="1">
    <citation type="submission" date="2025-08" db="UniProtKB">
        <authorList>
            <consortium name="RefSeq"/>
        </authorList>
    </citation>
    <scope>IDENTIFICATION</scope>
    <source>
        <tissue evidence="3">Blood</tissue>
    </source>
</reference>
<dbReference type="InParanoid" id="A0A2Y9P7H4"/>
<dbReference type="KEGG" id="dle:111179157"/>
<evidence type="ECO:0000256" key="1">
    <source>
        <dbReference type="SAM" id="MobiDB-lite"/>
    </source>
</evidence>
<dbReference type="Proteomes" id="UP000248483">
    <property type="component" value="Unplaced"/>
</dbReference>
<accession>A0A2Y9P7H4</accession>
<evidence type="ECO:0000313" key="3">
    <source>
        <dbReference type="RefSeq" id="XP_022438193.2"/>
    </source>
</evidence>
<dbReference type="AlphaFoldDB" id="A0A2Y9P7H4"/>
<feature type="compositionally biased region" description="Basic and acidic residues" evidence="1">
    <location>
        <begin position="158"/>
        <end position="168"/>
    </location>
</feature>
<gene>
    <name evidence="3" type="primary">LOC111179157</name>
</gene>
<protein>
    <submittedName>
        <fullName evidence="3">SH3 and multiple ankyrin repeat domains protein 3-like</fullName>
    </submittedName>
</protein>
<feature type="region of interest" description="Disordered" evidence="1">
    <location>
        <begin position="34"/>
        <end position="194"/>
    </location>
</feature>
<name>A0A2Y9P7H4_DELLE</name>